<feature type="compositionally biased region" description="Basic and acidic residues" evidence="1">
    <location>
        <begin position="169"/>
        <end position="184"/>
    </location>
</feature>
<feature type="signal peptide" evidence="2">
    <location>
        <begin position="1"/>
        <end position="19"/>
    </location>
</feature>
<evidence type="ECO:0000256" key="2">
    <source>
        <dbReference type="SAM" id="SignalP"/>
    </source>
</evidence>
<gene>
    <name evidence="3" type="ORF">OC842_002398</name>
</gene>
<evidence type="ECO:0008006" key="5">
    <source>
        <dbReference type="Google" id="ProtNLM"/>
    </source>
</evidence>
<reference evidence="3" key="1">
    <citation type="journal article" date="2023" name="PhytoFront">
        <title>Draft Genome Resources of Seven Strains of Tilletia horrida, Causal Agent of Kernel Smut of Rice.</title>
        <authorList>
            <person name="Khanal S."/>
            <person name="Antony Babu S."/>
            <person name="Zhou X.G."/>
        </authorList>
    </citation>
    <scope>NUCLEOTIDE SEQUENCE</scope>
    <source>
        <strain evidence="3">TX3</strain>
    </source>
</reference>
<keyword evidence="2" id="KW-0732">Signal</keyword>
<evidence type="ECO:0000313" key="3">
    <source>
        <dbReference type="EMBL" id="KAK0535169.1"/>
    </source>
</evidence>
<evidence type="ECO:0000256" key="1">
    <source>
        <dbReference type="SAM" id="MobiDB-lite"/>
    </source>
</evidence>
<protein>
    <recommendedName>
        <fullName evidence="5">Transmembrane protein</fullName>
    </recommendedName>
</protein>
<comment type="caution">
    <text evidence="3">The sequence shown here is derived from an EMBL/GenBank/DDBJ whole genome shotgun (WGS) entry which is preliminary data.</text>
</comment>
<sequence length="248" mass="26510">MRNLAILTLALMTVTTAIPSEVQDHRSHGGVQHGAGQTFVAPEFAPGGGAEPRGLFKRTEPPKKQTKSRTRFVTAVLLAGGSLAGLGATGQMYLKNYGRSEPDGDDWTHCASAVSRRDIILEPRKANRDDWALRLGTLAATGGLIVTSIANHNLRIMKNNPPPPTPPVKSRELHGHEARPERKPAVIALLPRTRPSRIPSSSSTPQDPNKFKKKVAGTLELLAGGTALMGVPLAIANVMHIGKPPHQP</sequence>
<feature type="chain" id="PRO_5042915466" description="Transmembrane protein" evidence="2">
    <location>
        <begin position="20"/>
        <end position="248"/>
    </location>
</feature>
<organism evidence="3 4">
    <name type="scientific">Tilletia horrida</name>
    <dbReference type="NCBI Taxonomy" id="155126"/>
    <lineage>
        <taxon>Eukaryota</taxon>
        <taxon>Fungi</taxon>
        <taxon>Dikarya</taxon>
        <taxon>Basidiomycota</taxon>
        <taxon>Ustilaginomycotina</taxon>
        <taxon>Exobasidiomycetes</taxon>
        <taxon>Tilletiales</taxon>
        <taxon>Tilletiaceae</taxon>
        <taxon>Tilletia</taxon>
    </lineage>
</organism>
<dbReference type="EMBL" id="JAPDMQ010000101">
    <property type="protein sequence ID" value="KAK0535169.1"/>
    <property type="molecule type" value="Genomic_DNA"/>
</dbReference>
<feature type="region of interest" description="Disordered" evidence="1">
    <location>
        <begin position="156"/>
        <end position="211"/>
    </location>
</feature>
<dbReference type="AlphaFoldDB" id="A0AAN6GFE1"/>
<proteinExistence type="predicted"/>
<feature type="compositionally biased region" description="Low complexity" evidence="1">
    <location>
        <begin position="191"/>
        <end position="205"/>
    </location>
</feature>
<evidence type="ECO:0000313" key="4">
    <source>
        <dbReference type="Proteomes" id="UP001176521"/>
    </source>
</evidence>
<keyword evidence="4" id="KW-1185">Reference proteome</keyword>
<name>A0AAN6GFE1_9BASI</name>
<feature type="region of interest" description="Disordered" evidence="1">
    <location>
        <begin position="39"/>
        <end position="66"/>
    </location>
</feature>
<dbReference type="Proteomes" id="UP001176521">
    <property type="component" value="Unassembled WGS sequence"/>
</dbReference>
<accession>A0AAN6GFE1</accession>